<dbReference type="Proteomes" id="UP000233535">
    <property type="component" value="Unassembled WGS sequence"/>
</dbReference>
<organism evidence="9 10">
    <name type="scientific">Labilibaculum filiforme</name>
    <dbReference type="NCBI Taxonomy" id="1940526"/>
    <lineage>
        <taxon>Bacteria</taxon>
        <taxon>Pseudomonadati</taxon>
        <taxon>Bacteroidota</taxon>
        <taxon>Bacteroidia</taxon>
        <taxon>Marinilabiliales</taxon>
        <taxon>Marinifilaceae</taxon>
        <taxon>Labilibaculum</taxon>
    </lineage>
</organism>
<dbReference type="PROSITE" id="PS52016">
    <property type="entry name" value="TONB_DEPENDENT_REC_3"/>
    <property type="match status" value="1"/>
</dbReference>
<accession>A0A2N3I0S9</accession>
<evidence type="ECO:0000256" key="7">
    <source>
        <dbReference type="PROSITE-ProRule" id="PRU01360"/>
    </source>
</evidence>
<dbReference type="InterPro" id="IPR039426">
    <property type="entry name" value="TonB-dep_rcpt-like"/>
</dbReference>
<dbReference type="InterPro" id="IPR036942">
    <property type="entry name" value="Beta-barrel_TonB_sf"/>
</dbReference>
<gene>
    <name evidence="9" type="ORF">BZG02_07915</name>
</gene>
<keyword evidence="3 7" id="KW-1134">Transmembrane beta strand</keyword>
<keyword evidence="10" id="KW-1185">Reference proteome</keyword>
<dbReference type="GO" id="GO:0009279">
    <property type="term" value="C:cell outer membrane"/>
    <property type="evidence" value="ECO:0007669"/>
    <property type="project" value="UniProtKB-SubCell"/>
</dbReference>
<dbReference type="EMBL" id="MVDD01000004">
    <property type="protein sequence ID" value="PKQ63928.1"/>
    <property type="molecule type" value="Genomic_DNA"/>
</dbReference>
<evidence type="ECO:0000259" key="8">
    <source>
        <dbReference type="Pfam" id="PF07715"/>
    </source>
</evidence>
<feature type="domain" description="TonB-dependent receptor plug" evidence="8">
    <location>
        <begin position="225"/>
        <end position="348"/>
    </location>
</feature>
<dbReference type="InterPro" id="IPR023996">
    <property type="entry name" value="TonB-dep_OMP_SusC/RagA"/>
</dbReference>
<evidence type="ECO:0000313" key="9">
    <source>
        <dbReference type="EMBL" id="PKQ63928.1"/>
    </source>
</evidence>
<keyword evidence="6 7" id="KW-0998">Cell outer membrane</keyword>
<dbReference type="InterPro" id="IPR012910">
    <property type="entry name" value="Plug_dom"/>
</dbReference>
<dbReference type="InterPro" id="IPR037066">
    <property type="entry name" value="Plug_dom_sf"/>
</dbReference>
<name>A0A2N3I0S9_9BACT</name>
<evidence type="ECO:0000256" key="6">
    <source>
        <dbReference type="ARBA" id="ARBA00023237"/>
    </source>
</evidence>
<dbReference type="InterPro" id="IPR023997">
    <property type="entry name" value="TonB-dep_OMP_SusC/RagA_CS"/>
</dbReference>
<dbReference type="SUPFAM" id="SSF56935">
    <property type="entry name" value="Porins"/>
    <property type="match status" value="1"/>
</dbReference>
<keyword evidence="4 7" id="KW-0812">Transmembrane</keyword>
<comment type="subcellular location">
    <subcellularLocation>
        <location evidence="1 7">Cell outer membrane</location>
        <topology evidence="1 7">Multi-pass membrane protein</topology>
    </subcellularLocation>
</comment>
<dbReference type="InterPro" id="IPR008969">
    <property type="entry name" value="CarboxyPept-like_regulatory"/>
</dbReference>
<dbReference type="OrthoDB" id="9768177at2"/>
<protein>
    <recommendedName>
        <fullName evidence="8">TonB-dependent receptor plug domain-containing protein</fullName>
    </recommendedName>
</protein>
<dbReference type="NCBIfam" id="TIGR04056">
    <property type="entry name" value="OMP_RagA_SusC"/>
    <property type="match status" value="1"/>
</dbReference>
<dbReference type="AlphaFoldDB" id="A0A2N3I0S9"/>
<keyword evidence="5 7" id="KW-0472">Membrane</keyword>
<evidence type="ECO:0000256" key="5">
    <source>
        <dbReference type="ARBA" id="ARBA00023136"/>
    </source>
</evidence>
<dbReference type="Gene3D" id="2.170.130.10">
    <property type="entry name" value="TonB-dependent receptor, plug domain"/>
    <property type="match status" value="1"/>
</dbReference>
<dbReference type="SUPFAM" id="SSF49464">
    <property type="entry name" value="Carboxypeptidase regulatory domain-like"/>
    <property type="match status" value="1"/>
</dbReference>
<keyword evidence="2 7" id="KW-0813">Transport</keyword>
<sequence length="1133" mass="124353">MKKLALYKVFPLGEELRKLIRVMKITSFLILIASLQISANVYSQQTTFTVQFKNASIYDLMQEVKNKSEFDFLYSDDEIEGVKINNSEFYGSRVEDILTECLKETKITYVIEDKVIILMPAPAKATITAPVQKKELKGTVTDQDGIPLPGVSVVVKGTTVGAATDINGNYTLELVNDNAVLVYSFVGMLPKEIAYAGQKTIDVKLLSDATQMDEVVVVGYGVVMKKDLTGAISTVKSEELLKANAASLDNALSGKISGVFMTQNSGEPGAGSSLNIRGITSANGDNQPLYVIDGVVVTVTPQLDDYTGLDNLPDNPLMAINPADIESIDILKDASAAAIYGSRAANGVVIVTTKRGKLNSKPNVRLNYNYTVQNQARTIDYLNAEEFKAYNIDLANAYIAEGVPHPTATQILNAPDTYFGDADNDWYDLLIHDNAPTHNWTATIDGGSANVAYSIGVTGTDQEGLVKKSGMKRHGFRTNLDFTVNEFMKIGVTSNYNRNETDGSNALSGILPRPDMPIYNEDGSFYVYKDASGANRTSPVASNSATNNRVTDSYLASAYGEISFLKDFKFRSSVNVSVMNSKGYSFTPSYLQYNPNQTYATGVGSNSQSKSTTFENTLTYRKEIDKHRITGLFGIAWSRDELEYTNSNYEEYPDDEFLTNASSAARVASHGGLNTISGLNSQFGRMNYSYDDRYLATFTARRDGSSKFGPNNKWGFFPSGALAWKLHNESFLKDFEQLNELKLRASIGRTGSANLSDFLYTSYYTTDGALYAGNSGILPEGIPNADIKWEKTVQYDLGLNFSLFNHRLYGEVGYFQKNTSDIILNAPIPNESGFSGRTENLADVENTGFEFEIGADIIRTNNFRWKSNLNFSFINNEITKLNGGDFGYGNTTGLVKGESVGAILGYETDGFINTAEELAALNAGSANGYYMSSATIVGHYKYVDQNGDGTINSDDKVALGDMNADFYGGWTNTLSYKQFEFSFAFKFSKGNSRKVEYLSSALFHSFGTNIAKDIIGNTWTADNMDAKYPILSSKPSYISSSDVLDRQVQKADYIRLKNVRLAYTVPESFFQNSFVKGLGMYVAADNLWTITDYEGLDPEVLSGTSRGKTATASSDYGTYPLARSVVFGINVNF</sequence>
<evidence type="ECO:0000256" key="2">
    <source>
        <dbReference type="ARBA" id="ARBA00022448"/>
    </source>
</evidence>
<evidence type="ECO:0000256" key="4">
    <source>
        <dbReference type="ARBA" id="ARBA00022692"/>
    </source>
</evidence>
<dbReference type="Gene3D" id="2.60.40.1120">
    <property type="entry name" value="Carboxypeptidase-like, regulatory domain"/>
    <property type="match status" value="1"/>
</dbReference>
<proteinExistence type="inferred from homology"/>
<evidence type="ECO:0000256" key="1">
    <source>
        <dbReference type="ARBA" id="ARBA00004571"/>
    </source>
</evidence>
<dbReference type="Pfam" id="PF13715">
    <property type="entry name" value="CarbopepD_reg_2"/>
    <property type="match status" value="1"/>
</dbReference>
<comment type="similarity">
    <text evidence="7">Belongs to the TonB-dependent receptor family.</text>
</comment>
<dbReference type="FunFam" id="2.170.130.10:FF:000008">
    <property type="entry name" value="SusC/RagA family TonB-linked outer membrane protein"/>
    <property type="match status" value="1"/>
</dbReference>
<dbReference type="Gene3D" id="2.40.170.20">
    <property type="entry name" value="TonB-dependent receptor, beta-barrel domain"/>
    <property type="match status" value="1"/>
</dbReference>
<dbReference type="RefSeq" id="WP_101260876.1">
    <property type="nucleotide sequence ID" value="NZ_MVDD01000004.1"/>
</dbReference>
<dbReference type="Pfam" id="PF07715">
    <property type="entry name" value="Plug"/>
    <property type="match status" value="1"/>
</dbReference>
<evidence type="ECO:0000313" key="10">
    <source>
        <dbReference type="Proteomes" id="UP000233535"/>
    </source>
</evidence>
<evidence type="ECO:0000256" key="3">
    <source>
        <dbReference type="ARBA" id="ARBA00022452"/>
    </source>
</evidence>
<reference evidence="9 10" key="1">
    <citation type="journal article" date="2017" name="Front. Microbiol.">
        <title>Labilibaculum manganireducens gen. nov., sp. nov. and Labilibaculum filiforme sp. nov., Novel Bacteroidetes Isolated from Subsurface Sediments of the Baltic Sea.</title>
        <authorList>
            <person name="Vandieken V."/>
            <person name="Marshall I.P."/>
            <person name="Niemann H."/>
            <person name="Engelen B."/>
            <person name="Cypionka H."/>
        </authorList>
    </citation>
    <scope>NUCLEOTIDE SEQUENCE [LARGE SCALE GENOMIC DNA]</scope>
    <source>
        <strain evidence="9 10">59.16B</strain>
    </source>
</reference>
<comment type="caution">
    <text evidence="9">The sequence shown here is derived from an EMBL/GenBank/DDBJ whole genome shotgun (WGS) entry which is preliminary data.</text>
</comment>
<dbReference type="NCBIfam" id="TIGR04057">
    <property type="entry name" value="SusC_RagA_signa"/>
    <property type="match status" value="1"/>
</dbReference>